<evidence type="ECO:0000256" key="11">
    <source>
        <dbReference type="SAM" id="Phobius"/>
    </source>
</evidence>
<dbReference type="InterPro" id="IPR050271">
    <property type="entry name" value="UDP-glycosyltransferase"/>
</dbReference>
<dbReference type="GO" id="GO:0015020">
    <property type="term" value="F:glucuronosyltransferase activity"/>
    <property type="evidence" value="ECO:0007669"/>
    <property type="project" value="UniProtKB-EC"/>
</dbReference>
<dbReference type="EC" id="2.4.1.17" evidence="3"/>
<dbReference type="GeneID" id="9817509"/>
<dbReference type="Proteomes" id="UP000483820">
    <property type="component" value="Chromosome IV"/>
</dbReference>
<dbReference type="InterPro" id="IPR002213">
    <property type="entry name" value="UDP_glucos_trans"/>
</dbReference>
<comment type="subcellular location">
    <subcellularLocation>
        <location evidence="1">Membrane</location>
        <topology evidence="1">Single-pass membrane protein</topology>
    </subcellularLocation>
</comment>
<feature type="transmembrane region" description="Helical" evidence="11">
    <location>
        <begin position="485"/>
        <end position="508"/>
    </location>
</feature>
<dbReference type="FunFam" id="3.40.50.2000:FF:000038">
    <property type="entry name" value="UDP-GlucuronosylTransferase"/>
    <property type="match status" value="1"/>
</dbReference>
<evidence type="ECO:0000313" key="12">
    <source>
        <dbReference type="EMBL" id="KAF1756659.1"/>
    </source>
</evidence>
<evidence type="ECO:0000313" key="13">
    <source>
        <dbReference type="Proteomes" id="UP000483820"/>
    </source>
</evidence>
<evidence type="ECO:0000256" key="2">
    <source>
        <dbReference type="ARBA" id="ARBA00009995"/>
    </source>
</evidence>
<dbReference type="AlphaFoldDB" id="A0A6A5GQB2"/>
<evidence type="ECO:0000256" key="7">
    <source>
        <dbReference type="ARBA" id="ARBA00022729"/>
    </source>
</evidence>
<dbReference type="PANTHER" id="PTHR48043">
    <property type="entry name" value="EG:EG0003.4 PROTEIN-RELATED"/>
    <property type="match status" value="1"/>
</dbReference>
<keyword evidence="8 11" id="KW-1133">Transmembrane helix</keyword>
<evidence type="ECO:0000256" key="8">
    <source>
        <dbReference type="ARBA" id="ARBA00022989"/>
    </source>
</evidence>
<evidence type="ECO:0000256" key="3">
    <source>
        <dbReference type="ARBA" id="ARBA00012544"/>
    </source>
</evidence>
<keyword evidence="4" id="KW-0328">Glycosyltransferase</keyword>
<dbReference type="Gene3D" id="3.40.50.2000">
    <property type="entry name" value="Glycogen Phosphorylase B"/>
    <property type="match status" value="2"/>
</dbReference>
<evidence type="ECO:0000256" key="1">
    <source>
        <dbReference type="ARBA" id="ARBA00004167"/>
    </source>
</evidence>
<dbReference type="RefSeq" id="XP_053584425.1">
    <property type="nucleotide sequence ID" value="XM_053729653.1"/>
</dbReference>
<gene>
    <name evidence="12" type="ORF">GCK72_013113</name>
</gene>
<evidence type="ECO:0000256" key="9">
    <source>
        <dbReference type="ARBA" id="ARBA00023136"/>
    </source>
</evidence>
<evidence type="ECO:0000256" key="10">
    <source>
        <dbReference type="ARBA" id="ARBA00047475"/>
    </source>
</evidence>
<keyword evidence="6 11" id="KW-0812">Transmembrane</keyword>
<dbReference type="CTD" id="9817509"/>
<organism evidence="12 13">
    <name type="scientific">Caenorhabditis remanei</name>
    <name type="common">Caenorhabditis vulgaris</name>
    <dbReference type="NCBI Taxonomy" id="31234"/>
    <lineage>
        <taxon>Eukaryota</taxon>
        <taxon>Metazoa</taxon>
        <taxon>Ecdysozoa</taxon>
        <taxon>Nematoda</taxon>
        <taxon>Chromadorea</taxon>
        <taxon>Rhabditida</taxon>
        <taxon>Rhabditina</taxon>
        <taxon>Rhabditomorpha</taxon>
        <taxon>Rhabditoidea</taxon>
        <taxon>Rhabditidae</taxon>
        <taxon>Peloderinae</taxon>
        <taxon>Caenorhabditis</taxon>
    </lineage>
</organism>
<comment type="caution">
    <text evidence="12">The sequence shown here is derived from an EMBL/GenBank/DDBJ whole genome shotgun (WGS) entry which is preliminary data.</text>
</comment>
<dbReference type="Pfam" id="PF00201">
    <property type="entry name" value="UDPGT"/>
    <property type="match status" value="1"/>
</dbReference>
<dbReference type="KEGG" id="crq:GCK72_013113"/>
<dbReference type="SUPFAM" id="SSF53756">
    <property type="entry name" value="UDP-Glycosyltransferase/glycogen phosphorylase"/>
    <property type="match status" value="1"/>
</dbReference>
<dbReference type="EMBL" id="WUAV01000004">
    <property type="protein sequence ID" value="KAF1756659.1"/>
    <property type="molecule type" value="Genomic_DNA"/>
</dbReference>
<evidence type="ECO:0000256" key="6">
    <source>
        <dbReference type="ARBA" id="ARBA00022692"/>
    </source>
</evidence>
<proteinExistence type="inferred from homology"/>
<dbReference type="GO" id="GO:0016020">
    <property type="term" value="C:membrane"/>
    <property type="evidence" value="ECO:0007669"/>
    <property type="project" value="UniProtKB-SubCell"/>
</dbReference>
<accession>A0A6A5GQB2</accession>
<sequence>MKYVIFLFIIFPLTFSYNFLVFCPLFGHSHTTFFAKIADTLSDAGHNVTFFTPTVTRKYKKINYVRATKKVIHLEPSEQLALIGDKFQMSDPSKFWKQDSSIYEILPMIETFFEMFVELTKVLEENLELLDKLKEENFDVMIFENIVPPAYSVLDYLQIETFIPSTSIAFDNSLLYSIGEPFMPSAIPFPISEYSDRMSFSERLINSISIPIMNTFLPKREFKSFRPPYSFIEMASMEPLSSFIFTNSNPYIDYPRPTLEKNVQIGGISVQIEKLRNMKVDEEWDRILNMRSKTVLISFGSFMLSKDMPLEYKKALARAMATFPEVTFIWKYESDDSTTFSKGIENIHFSKWIPQTALLGDSRLSAFFTHGGLGSVNEVSYLGKPTILCPIFADQMRNAKMLTRHNGSIEISKYELADSEKIEEVFRIILFDTSYRLASETLALQLANQPVKPKELLVRHAEFAAQFGRLPSLDPYSRQMSFIEYFLIDLAFVGLISLLLSSLVLFLITKRTFSFIRFIFFSAVKLKID</sequence>
<dbReference type="PANTHER" id="PTHR48043:SF3">
    <property type="entry name" value="GLUCURONOSYLTRANSFERASE"/>
    <property type="match status" value="1"/>
</dbReference>
<evidence type="ECO:0000256" key="5">
    <source>
        <dbReference type="ARBA" id="ARBA00022679"/>
    </source>
</evidence>
<keyword evidence="7" id="KW-0732">Signal</keyword>
<comment type="catalytic activity">
    <reaction evidence="10">
        <text>glucuronate acceptor + UDP-alpha-D-glucuronate = acceptor beta-D-glucuronoside + UDP + H(+)</text>
        <dbReference type="Rhea" id="RHEA:21032"/>
        <dbReference type="ChEBI" id="CHEBI:15378"/>
        <dbReference type="ChEBI" id="CHEBI:58052"/>
        <dbReference type="ChEBI" id="CHEBI:58223"/>
        <dbReference type="ChEBI" id="CHEBI:132367"/>
        <dbReference type="ChEBI" id="CHEBI:132368"/>
        <dbReference type="EC" id="2.4.1.17"/>
    </reaction>
</comment>
<dbReference type="CDD" id="cd03784">
    <property type="entry name" value="GT1_Gtf-like"/>
    <property type="match status" value="1"/>
</dbReference>
<keyword evidence="5" id="KW-0808">Transferase</keyword>
<protein>
    <recommendedName>
        <fullName evidence="3">glucuronosyltransferase</fullName>
        <ecNumber evidence="3">2.4.1.17</ecNumber>
    </recommendedName>
</protein>
<evidence type="ECO:0000256" key="4">
    <source>
        <dbReference type="ARBA" id="ARBA00022676"/>
    </source>
</evidence>
<keyword evidence="9 11" id="KW-0472">Membrane</keyword>
<reference evidence="12 13" key="1">
    <citation type="submission" date="2019-12" db="EMBL/GenBank/DDBJ databases">
        <title>Chromosome-level assembly of the Caenorhabditis remanei genome.</title>
        <authorList>
            <person name="Teterina A.A."/>
            <person name="Willis J.H."/>
            <person name="Phillips P.C."/>
        </authorList>
    </citation>
    <scope>NUCLEOTIDE SEQUENCE [LARGE SCALE GENOMIC DNA]</scope>
    <source>
        <strain evidence="12 13">PX506</strain>
        <tissue evidence="12">Whole organism</tissue>
    </source>
</reference>
<name>A0A6A5GQB2_CAERE</name>
<comment type="similarity">
    <text evidence="2">Belongs to the UDP-glycosyltransferase family.</text>
</comment>